<organism evidence="2 3">
    <name type="scientific">Paroceanicella profunda</name>
    <dbReference type="NCBI Taxonomy" id="2579971"/>
    <lineage>
        <taxon>Bacteria</taxon>
        <taxon>Pseudomonadati</taxon>
        <taxon>Pseudomonadota</taxon>
        <taxon>Alphaproteobacteria</taxon>
        <taxon>Rhodobacterales</taxon>
        <taxon>Paracoccaceae</taxon>
        <taxon>Paroceanicella</taxon>
    </lineage>
</organism>
<dbReference type="RefSeq" id="WP_138576230.1">
    <property type="nucleotide sequence ID" value="NZ_CP040820.1"/>
</dbReference>
<dbReference type="InterPro" id="IPR055140">
    <property type="entry name" value="Thiolase_C_2"/>
</dbReference>
<dbReference type="Pfam" id="PF22691">
    <property type="entry name" value="Thiolase_C_1"/>
    <property type="match status" value="1"/>
</dbReference>
<dbReference type="SUPFAM" id="SSF53901">
    <property type="entry name" value="Thiolase-like"/>
    <property type="match status" value="2"/>
</dbReference>
<dbReference type="OrthoDB" id="9790314at2"/>
<dbReference type="PIRSF" id="PIRSF000429">
    <property type="entry name" value="Ac-CoA_Ac_transf"/>
    <property type="match status" value="1"/>
</dbReference>
<feature type="domain" description="Thiolase C-terminal" evidence="1">
    <location>
        <begin position="262"/>
        <end position="373"/>
    </location>
</feature>
<dbReference type="CDD" id="cd00829">
    <property type="entry name" value="SCP-x_thiolase"/>
    <property type="match status" value="1"/>
</dbReference>
<geneLocation type="plasmid" evidence="3">
    <name>pd4m1b</name>
</geneLocation>
<dbReference type="Proteomes" id="UP000305888">
    <property type="component" value="Plasmid pD4M1B"/>
</dbReference>
<protein>
    <submittedName>
        <fullName evidence="2">Thiolase family protein</fullName>
    </submittedName>
</protein>
<dbReference type="AlphaFoldDB" id="A0A5B8G4R6"/>
<dbReference type="InterPro" id="IPR002155">
    <property type="entry name" value="Thiolase"/>
</dbReference>
<dbReference type="InterPro" id="IPR016039">
    <property type="entry name" value="Thiolase-like"/>
</dbReference>
<dbReference type="Gene3D" id="3.40.47.10">
    <property type="match status" value="1"/>
</dbReference>
<accession>A0A5B8G4R6</accession>
<reference evidence="2 3" key="1">
    <citation type="submission" date="2019-06" db="EMBL/GenBank/DDBJ databases">
        <title>Genome sequence of Rhodobacteraceae bacterium D4M1.</title>
        <authorList>
            <person name="Cao J."/>
        </authorList>
    </citation>
    <scope>NUCLEOTIDE SEQUENCE [LARGE SCALE GENOMIC DNA]</scope>
    <source>
        <strain evidence="2 3">D4M1</strain>
        <plasmid evidence="3">pd4m1b</plasmid>
    </source>
</reference>
<evidence type="ECO:0000313" key="3">
    <source>
        <dbReference type="Proteomes" id="UP000305888"/>
    </source>
</evidence>
<sequence>MSRAAFRDVVLACPVSVPYARFSARGAQYFIGTALRGLLAESGLEKREVDGLCVSSFSLYPDSGIGLLRALGLQATWLDTIPLGGASGIVALRRAARAVESGDAGIVACIAGDTCAPGGFREATARFSQASQDAVYPVGAGGPNASFAMITDHYMRRFGAVAEDFGRLCVAQRANAGPNPRALLRKPITLEDYLASRPISAPVRLLDCVMPCAGAEGFLVMRRGEAEARGLPHCHLLAATERHNAYADDPVQERGGWAADRETLFAAAGTTPAGVDLFQSYDDYPVISFLQLEDLGFCAKGEAGAFVAAHDLSPTGDFPMNTGGGQHSTGQAGAAGGFLGLTETLRQLTGRAEERAVPGARIGLVSGFGMIAYDRGLSCGAAVLAAA</sequence>
<name>A0A5B8G4R6_9RHOB</name>
<keyword evidence="3" id="KW-1185">Reference proteome</keyword>
<proteinExistence type="predicted"/>
<dbReference type="EMBL" id="CP040820">
    <property type="protein sequence ID" value="QDL94449.1"/>
    <property type="molecule type" value="Genomic_DNA"/>
</dbReference>
<evidence type="ECO:0000259" key="1">
    <source>
        <dbReference type="Pfam" id="PF22691"/>
    </source>
</evidence>
<evidence type="ECO:0000313" key="2">
    <source>
        <dbReference type="EMBL" id="QDL94449.1"/>
    </source>
</evidence>
<dbReference type="PANTHER" id="PTHR42870">
    <property type="entry name" value="ACETYL-COA C-ACETYLTRANSFERASE"/>
    <property type="match status" value="1"/>
</dbReference>
<dbReference type="PANTHER" id="PTHR42870:SF1">
    <property type="entry name" value="NON-SPECIFIC LIPID-TRANSFER PROTEIN-LIKE 2"/>
    <property type="match status" value="1"/>
</dbReference>
<keyword evidence="2" id="KW-0614">Plasmid</keyword>
<dbReference type="GO" id="GO:0003988">
    <property type="term" value="F:acetyl-CoA C-acyltransferase activity"/>
    <property type="evidence" value="ECO:0007669"/>
    <property type="project" value="UniProtKB-ARBA"/>
</dbReference>
<gene>
    <name evidence="2" type="ORF">FDP22_21515</name>
</gene>
<dbReference type="KEGG" id="ppru:FDP22_21515"/>